<comment type="caution">
    <text evidence="2">The sequence shown here is derived from an EMBL/GenBank/DDBJ whole genome shotgun (WGS) entry which is preliminary data.</text>
</comment>
<protein>
    <recommendedName>
        <fullName evidence="4">Secreted protein</fullName>
    </recommendedName>
</protein>
<name>A0A154V4V6_9MICO</name>
<dbReference type="STRING" id="31965.AWH51_02875"/>
<organism evidence="2 3">
    <name type="scientific">Clavibacter tessellarius</name>
    <dbReference type="NCBI Taxonomy" id="31965"/>
    <lineage>
        <taxon>Bacteria</taxon>
        <taxon>Bacillati</taxon>
        <taxon>Actinomycetota</taxon>
        <taxon>Actinomycetes</taxon>
        <taxon>Micrococcales</taxon>
        <taxon>Microbacteriaceae</taxon>
        <taxon>Clavibacter</taxon>
    </lineage>
</organism>
<dbReference type="Proteomes" id="UP000076218">
    <property type="component" value="Unassembled WGS sequence"/>
</dbReference>
<evidence type="ECO:0000256" key="1">
    <source>
        <dbReference type="SAM" id="SignalP"/>
    </source>
</evidence>
<sequence length="257" mass="26883">MLRSLTALAVAGSLAVAGVAVATPASAAAGGTFYSVPYDSSLFQVTTVAGRAEAQPASFETWRAAGFPAPQPAATQYVRFTWESTVQADSTAGDAAFSVSLTSAEWRRAGSPTPRTDRLPAASSILQYSGSGELFVVESESSFTDDPGYHQLTFAEYAHLGYPAVDTTSPRIFSKLSWNATLVGPVSSSGETGPVSFAVWDRFARPTPVVVASYDGDRFCHAAGAAEIRYVGKAAPEGMALTYREWVAAGSPEPATC</sequence>
<feature type="chain" id="PRO_5038676237" description="Secreted protein" evidence="1">
    <location>
        <begin position="23"/>
        <end position="257"/>
    </location>
</feature>
<keyword evidence="1" id="KW-0732">Signal</keyword>
<dbReference type="EMBL" id="LQXA01000005">
    <property type="protein sequence ID" value="KZC96406.1"/>
    <property type="molecule type" value="Genomic_DNA"/>
</dbReference>
<evidence type="ECO:0008006" key="4">
    <source>
        <dbReference type="Google" id="ProtNLM"/>
    </source>
</evidence>
<evidence type="ECO:0000313" key="2">
    <source>
        <dbReference type="EMBL" id="KZC96406.1"/>
    </source>
</evidence>
<gene>
    <name evidence="2" type="ORF">AWH51_02875</name>
</gene>
<accession>A0A154V4V6</accession>
<dbReference type="AlphaFoldDB" id="A0A154V4V6"/>
<dbReference type="RefSeq" id="WP_063070279.1">
    <property type="nucleotide sequence ID" value="NZ_LQXA01000005.1"/>
</dbReference>
<reference evidence="2 3" key="1">
    <citation type="submission" date="2016-01" db="EMBL/GenBank/DDBJ databases">
        <title>Draft genome sequence of Clavibacter michiganensis subsp. tessellarius DOAB 609.</title>
        <authorList>
            <person name="Tambong J.T."/>
        </authorList>
    </citation>
    <scope>NUCLEOTIDE SEQUENCE [LARGE SCALE GENOMIC DNA]</scope>
    <source>
        <strain evidence="2 3">DOAB 609</strain>
    </source>
</reference>
<dbReference type="OrthoDB" id="5123024at2"/>
<feature type="signal peptide" evidence="1">
    <location>
        <begin position="1"/>
        <end position="22"/>
    </location>
</feature>
<evidence type="ECO:0000313" key="3">
    <source>
        <dbReference type="Proteomes" id="UP000076218"/>
    </source>
</evidence>
<proteinExistence type="predicted"/>